<dbReference type="CDD" id="cd00371">
    <property type="entry name" value="HMA"/>
    <property type="match status" value="1"/>
</dbReference>
<name>A0ABQ8ZP65_9ROSI</name>
<feature type="domain" description="HMA" evidence="2">
    <location>
        <begin position="28"/>
        <end position="91"/>
    </location>
</feature>
<dbReference type="PANTHER" id="PTHR46413:SF1">
    <property type="entry name" value="HEAVY METAL-ASSOCIATED ISOPRENYLATED PLANT PROTEIN 6"/>
    <property type="match status" value="1"/>
</dbReference>
<sequence>MGAEKEGAKVEGEKKPAADAGVKKDDGVFISVYKMDIHCEGCAKKIRHAVRHLDGVESAKTDCAGNKLTVTGKVDPANIQARVEEKTRKKVEIVSPQPKKDGGAAAGGGDKKPDDKSEKKPEKQKEAEKPPQESTAVLKIRLHCEGCISKIKKIISQNQRCGQRYCGRGQGSGNGEGNHGRQGLGTLPKREAKERRGSGFSKEGGEERGPRSWCRGEERGPRSWWRGEEREGERRGSES</sequence>
<feature type="compositionally biased region" description="Gly residues" evidence="1">
    <location>
        <begin position="169"/>
        <end position="183"/>
    </location>
</feature>
<dbReference type="PANTHER" id="PTHR46413">
    <property type="entry name" value="HEAVY METAL-ASSOCIATED ISOPRENYLATED PLANT PROTEIN 6"/>
    <property type="match status" value="1"/>
</dbReference>
<comment type="caution">
    <text evidence="3">The sequence shown here is derived from an EMBL/GenBank/DDBJ whole genome shotgun (WGS) entry which is preliminary data.</text>
</comment>
<dbReference type="SUPFAM" id="SSF55008">
    <property type="entry name" value="HMA, heavy metal-associated domain"/>
    <property type="match status" value="1"/>
</dbReference>
<proteinExistence type="predicted"/>
<dbReference type="Gene3D" id="3.30.70.100">
    <property type="match status" value="1"/>
</dbReference>
<feature type="compositionally biased region" description="Basic and acidic residues" evidence="1">
    <location>
        <begin position="188"/>
        <end position="239"/>
    </location>
</feature>
<reference evidence="3" key="2">
    <citation type="journal article" date="2023" name="Int. J. Mol. Sci.">
        <title>De Novo Assembly and Annotation of 11 Diverse Shrub Willow (Salix) Genomes Reveals Novel Gene Organization in Sex-Linked Regions.</title>
        <authorList>
            <person name="Hyden B."/>
            <person name="Feng K."/>
            <person name="Yates T.B."/>
            <person name="Jawdy S."/>
            <person name="Cereghino C."/>
            <person name="Smart L.B."/>
            <person name="Muchero W."/>
        </authorList>
    </citation>
    <scope>NUCLEOTIDE SEQUENCE</scope>
    <source>
        <tissue evidence="3">Shoot tip</tissue>
    </source>
</reference>
<feature type="compositionally biased region" description="Basic and acidic residues" evidence="1">
    <location>
        <begin position="85"/>
        <end position="102"/>
    </location>
</feature>
<dbReference type="EMBL" id="JAPFFI010000027">
    <property type="protein sequence ID" value="KAJ6303674.1"/>
    <property type="molecule type" value="Genomic_DNA"/>
</dbReference>
<dbReference type="InterPro" id="IPR006121">
    <property type="entry name" value="HMA_dom"/>
</dbReference>
<evidence type="ECO:0000256" key="1">
    <source>
        <dbReference type="SAM" id="MobiDB-lite"/>
    </source>
</evidence>
<dbReference type="Pfam" id="PF00403">
    <property type="entry name" value="HMA"/>
    <property type="match status" value="1"/>
</dbReference>
<protein>
    <recommendedName>
        <fullName evidence="2">HMA domain-containing protein</fullName>
    </recommendedName>
</protein>
<evidence type="ECO:0000259" key="2">
    <source>
        <dbReference type="PROSITE" id="PS50846"/>
    </source>
</evidence>
<gene>
    <name evidence="3" type="ORF">OIU77_017535</name>
</gene>
<evidence type="ECO:0000313" key="4">
    <source>
        <dbReference type="Proteomes" id="UP001141253"/>
    </source>
</evidence>
<feature type="region of interest" description="Disordered" evidence="1">
    <location>
        <begin position="1"/>
        <end position="20"/>
    </location>
</feature>
<dbReference type="Proteomes" id="UP001141253">
    <property type="component" value="Chromosome 16"/>
</dbReference>
<dbReference type="PROSITE" id="PS50846">
    <property type="entry name" value="HMA_2"/>
    <property type="match status" value="1"/>
</dbReference>
<feature type="compositionally biased region" description="Basic and acidic residues" evidence="1">
    <location>
        <begin position="109"/>
        <end position="131"/>
    </location>
</feature>
<reference evidence="3" key="1">
    <citation type="submission" date="2022-10" db="EMBL/GenBank/DDBJ databases">
        <authorList>
            <person name="Hyden B.L."/>
            <person name="Feng K."/>
            <person name="Yates T."/>
            <person name="Jawdy S."/>
            <person name="Smart L.B."/>
            <person name="Muchero W."/>
        </authorList>
    </citation>
    <scope>NUCLEOTIDE SEQUENCE</scope>
    <source>
        <tissue evidence="3">Shoot tip</tissue>
    </source>
</reference>
<keyword evidence="4" id="KW-1185">Reference proteome</keyword>
<accession>A0ABQ8ZP65</accession>
<organism evidence="3 4">
    <name type="scientific">Salix suchowensis</name>
    <dbReference type="NCBI Taxonomy" id="1278906"/>
    <lineage>
        <taxon>Eukaryota</taxon>
        <taxon>Viridiplantae</taxon>
        <taxon>Streptophyta</taxon>
        <taxon>Embryophyta</taxon>
        <taxon>Tracheophyta</taxon>
        <taxon>Spermatophyta</taxon>
        <taxon>Magnoliopsida</taxon>
        <taxon>eudicotyledons</taxon>
        <taxon>Gunneridae</taxon>
        <taxon>Pentapetalae</taxon>
        <taxon>rosids</taxon>
        <taxon>fabids</taxon>
        <taxon>Malpighiales</taxon>
        <taxon>Salicaceae</taxon>
        <taxon>Saliceae</taxon>
        <taxon>Salix</taxon>
    </lineage>
</organism>
<dbReference type="InterPro" id="IPR036163">
    <property type="entry name" value="HMA_dom_sf"/>
</dbReference>
<feature type="region of interest" description="Disordered" evidence="1">
    <location>
        <begin position="85"/>
        <end position="136"/>
    </location>
</feature>
<evidence type="ECO:0000313" key="3">
    <source>
        <dbReference type="EMBL" id="KAJ6303674.1"/>
    </source>
</evidence>
<dbReference type="InterPro" id="IPR044594">
    <property type="entry name" value="HIPP01/3/5/6"/>
</dbReference>
<feature type="region of interest" description="Disordered" evidence="1">
    <location>
        <begin position="169"/>
        <end position="239"/>
    </location>
</feature>